<feature type="compositionally biased region" description="Basic residues" evidence="1">
    <location>
        <begin position="215"/>
        <end position="232"/>
    </location>
</feature>
<comment type="caution">
    <text evidence="2">The sequence shown here is derived from an EMBL/GenBank/DDBJ whole genome shotgun (WGS) entry which is preliminary data.</text>
</comment>
<feature type="compositionally biased region" description="Basic and acidic residues" evidence="1">
    <location>
        <begin position="300"/>
        <end position="320"/>
    </location>
</feature>
<dbReference type="EMBL" id="BQNB010009604">
    <property type="protein sequence ID" value="GJS65801.1"/>
    <property type="molecule type" value="Genomic_DNA"/>
</dbReference>
<feature type="compositionally biased region" description="Low complexity" evidence="1">
    <location>
        <begin position="588"/>
        <end position="606"/>
    </location>
</feature>
<reference evidence="2" key="1">
    <citation type="journal article" date="2022" name="Int. J. Mol. Sci.">
        <title>Draft Genome of Tanacetum Coccineum: Genomic Comparison of Closely Related Tanacetum-Family Plants.</title>
        <authorList>
            <person name="Yamashiro T."/>
            <person name="Shiraishi A."/>
            <person name="Nakayama K."/>
            <person name="Satake H."/>
        </authorList>
    </citation>
    <scope>NUCLEOTIDE SEQUENCE</scope>
</reference>
<name>A0ABQ4XL83_9ASTR</name>
<organism evidence="2 3">
    <name type="scientific">Tanacetum coccineum</name>
    <dbReference type="NCBI Taxonomy" id="301880"/>
    <lineage>
        <taxon>Eukaryota</taxon>
        <taxon>Viridiplantae</taxon>
        <taxon>Streptophyta</taxon>
        <taxon>Embryophyta</taxon>
        <taxon>Tracheophyta</taxon>
        <taxon>Spermatophyta</taxon>
        <taxon>Magnoliopsida</taxon>
        <taxon>eudicotyledons</taxon>
        <taxon>Gunneridae</taxon>
        <taxon>Pentapetalae</taxon>
        <taxon>asterids</taxon>
        <taxon>campanulids</taxon>
        <taxon>Asterales</taxon>
        <taxon>Asteraceae</taxon>
        <taxon>Asteroideae</taxon>
        <taxon>Anthemideae</taxon>
        <taxon>Anthemidinae</taxon>
        <taxon>Tanacetum</taxon>
    </lineage>
</organism>
<feature type="region of interest" description="Disordered" evidence="1">
    <location>
        <begin position="215"/>
        <end position="238"/>
    </location>
</feature>
<protein>
    <submittedName>
        <fullName evidence="2">Uncharacterized protein</fullName>
    </submittedName>
</protein>
<reference evidence="2" key="2">
    <citation type="submission" date="2022-01" db="EMBL/GenBank/DDBJ databases">
        <authorList>
            <person name="Yamashiro T."/>
            <person name="Shiraishi A."/>
            <person name="Satake H."/>
            <person name="Nakayama K."/>
        </authorList>
    </citation>
    <scope>NUCLEOTIDE SEQUENCE</scope>
</reference>
<evidence type="ECO:0000313" key="2">
    <source>
        <dbReference type="EMBL" id="GJS65801.1"/>
    </source>
</evidence>
<gene>
    <name evidence="2" type="ORF">Tco_0680365</name>
</gene>
<feature type="compositionally biased region" description="Acidic residues" evidence="1">
    <location>
        <begin position="283"/>
        <end position="299"/>
    </location>
</feature>
<feature type="region of interest" description="Disordered" evidence="1">
    <location>
        <begin position="265"/>
        <end position="377"/>
    </location>
</feature>
<evidence type="ECO:0000256" key="1">
    <source>
        <dbReference type="SAM" id="MobiDB-lite"/>
    </source>
</evidence>
<sequence length="938" mass="106786">MNPIAAQQVALDNSFVAHDNRVKIGKCSMRIDPSKTPKEPTYQVVLDALSLSPLYPAFLITGEVLEIYMHQFWHTITKIKNSSSYKFKLDKKKCTIDFGVFHDILQICTRLPNQEFVIDNRDSKKQEKIYYPRFTKAIIQHFISKDKSISMRNRLFMHTIRDDIILGSLIFDSKTEEYQVYGALIPAEMTNRKMRNSTAYKTYLTFATRATTPKKARKLKKLASPSKKKTLVVKKAPAKTERSKGIGLLSEAALPKKAQIKKAIKQSKRETFIHQASGSSEGADLESEGDSDDDNDDDDHQSNDERTESNDDKSVDLNKIDDEEETQEEDEFVHTPNNYLKDAEPADEEKGDEEMTHTKEVNAEHEEVSQEVTGDQVKDDAQATVTAALATQKTEAPLQSSFISSDYATKFLNFDNIPSGDTDNISIMDIKVQHEDLTTISTITAPDSETLFDIHQRLSDLENEVKTLKNVDHSSALLVAIKSKVFTAVKEYLRTSLDDTLYKKRTLFETMTITKSFNKNTKHKALYHALIESILEDEGAMDKGVADKSKKRKPDDADRDEGPSAEPDQGLIRKKTGKETKPSKKAKSTGTSKGTTKSQPKSTGKSALAEETVFEAGDTQVPHNQGDDMGPAFKILKGTCRSYVELKFNMEECYKALNDQLDWNNPEGDRYPFNLSKPLPLVQSRNHQIVPVDYFFNNDLAYLQGGSTGRTYTTSLTKTKASKYDLPGIEDMVPNLVSKHDVYSTKRIMAVTNVKVNVWYGYGHLKEIKVRRSDQKLYKFMEGNFPRLHLNDIEDMLLLVVQNRLFNLEGNVIVHLAAALPGITNLEPYTTYSNPQGVIYLDKLERNRLMYSHELYKFSDGTLTSVRDKLKDMLNNLEMGYTSDMPRRRWSNLDKKWSFIMVKDIDRQLLERRLMRSLEKFVGGRDYGEDLRMLQRTI</sequence>
<dbReference type="Proteomes" id="UP001151760">
    <property type="component" value="Unassembled WGS sequence"/>
</dbReference>
<feature type="compositionally biased region" description="Basic and acidic residues" evidence="1">
    <location>
        <begin position="542"/>
        <end position="562"/>
    </location>
</feature>
<feature type="region of interest" description="Disordered" evidence="1">
    <location>
        <begin position="542"/>
        <end position="607"/>
    </location>
</feature>
<keyword evidence="3" id="KW-1185">Reference proteome</keyword>
<feature type="compositionally biased region" description="Basic and acidic residues" evidence="1">
    <location>
        <begin position="353"/>
        <end position="368"/>
    </location>
</feature>
<feature type="compositionally biased region" description="Acidic residues" evidence="1">
    <location>
        <begin position="321"/>
        <end position="331"/>
    </location>
</feature>
<accession>A0ABQ4XL83</accession>
<evidence type="ECO:0000313" key="3">
    <source>
        <dbReference type="Proteomes" id="UP001151760"/>
    </source>
</evidence>
<proteinExistence type="predicted"/>